<feature type="transmembrane region" description="Helical" evidence="7">
    <location>
        <begin position="403"/>
        <end position="425"/>
    </location>
</feature>
<feature type="domain" description="Major facilitator superfamily (MFS) profile" evidence="8">
    <location>
        <begin position="21"/>
        <end position="469"/>
    </location>
</feature>
<keyword evidence="6 7" id="KW-0472">Membrane</keyword>
<feature type="transmembrane region" description="Helical" evidence="7">
    <location>
        <begin position="304"/>
        <end position="327"/>
    </location>
</feature>
<dbReference type="InterPro" id="IPR011701">
    <property type="entry name" value="MFS"/>
</dbReference>
<feature type="transmembrane region" description="Helical" evidence="7">
    <location>
        <begin position="59"/>
        <end position="80"/>
    </location>
</feature>
<protein>
    <submittedName>
        <fullName evidence="9">Multidrug transporter</fullName>
    </submittedName>
</protein>
<evidence type="ECO:0000256" key="2">
    <source>
        <dbReference type="ARBA" id="ARBA00022448"/>
    </source>
</evidence>
<feature type="transmembrane region" description="Helical" evidence="7">
    <location>
        <begin position="116"/>
        <end position="137"/>
    </location>
</feature>
<feature type="transmembrane region" description="Helical" evidence="7">
    <location>
        <begin position="20"/>
        <end position="39"/>
    </location>
</feature>
<feature type="transmembrane region" description="Helical" evidence="7">
    <location>
        <begin position="445"/>
        <end position="464"/>
    </location>
</feature>
<dbReference type="Gene3D" id="1.20.1720.10">
    <property type="entry name" value="Multidrug resistance protein D"/>
    <property type="match status" value="1"/>
</dbReference>
<feature type="transmembrane region" description="Helical" evidence="7">
    <location>
        <begin position="363"/>
        <end position="382"/>
    </location>
</feature>
<dbReference type="PANTHER" id="PTHR42718">
    <property type="entry name" value="MAJOR FACILITATOR SUPERFAMILY MULTIDRUG TRANSPORTER MFSC"/>
    <property type="match status" value="1"/>
</dbReference>
<evidence type="ECO:0000256" key="5">
    <source>
        <dbReference type="ARBA" id="ARBA00022989"/>
    </source>
</evidence>
<feature type="transmembrane region" description="Helical" evidence="7">
    <location>
        <begin position="234"/>
        <end position="252"/>
    </location>
</feature>
<feature type="transmembrane region" description="Helical" evidence="7">
    <location>
        <begin position="144"/>
        <end position="168"/>
    </location>
</feature>
<dbReference type="NCBIfam" id="TIGR00711">
    <property type="entry name" value="efflux_EmrB"/>
    <property type="match status" value="1"/>
</dbReference>
<dbReference type="PANTHER" id="PTHR42718:SF24">
    <property type="entry name" value="MAJOR FACILITATOR SUPERFAMILY (MFS) PROFILE DOMAIN-CONTAINING PROTEIN"/>
    <property type="match status" value="1"/>
</dbReference>
<evidence type="ECO:0000256" key="4">
    <source>
        <dbReference type="ARBA" id="ARBA00022692"/>
    </source>
</evidence>
<keyword evidence="10" id="KW-1185">Reference proteome</keyword>
<evidence type="ECO:0000313" key="10">
    <source>
        <dbReference type="Proteomes" id="UP000228755"/>
    </source>
</evidence>
<feature type="transmembrane region" description="Helical" evidence="7">
    <location>
        <begin position="273"/>
        <end position="298"/>
    </location>
</feature>
<comment type="subcellular location">
    <subcellularLocation>
        <location evidence="1">Cell membrane</location>
        <topology evidence="1">Multi-pass membrane protein</topology>
    </subcellularLocation>
</comment>
<evidence type="ECO:0000259" key="8">
    <source>
        <dbReference type="PROSITE" id="PS50850"/>
    </source>
</evidence>
<feature type="transmembrane region" description="Helical" evidence="7">
    <location>
        <begin position="87"/>
        <end position="110"/>
    </location>
</feature>
<gene>
    <name evidence="9" type="ORF">CUU80_03045</name>
</gene>
<dbReference type="Pfam" id="PF07690">
    <property type="entry name" value="MFS_1"/>
    <property type="match status" value="1"/>
</dbReference>
<sequence>MTIVYRSVIVKLGINRKQWIMVIVLLMGTLLAVLNMSVVTPALPSIMKDLGVDSTTVQWLSSGYSLVEAMVIPLAAFLMGRFSTRRLFIGCISLFAAGSLVAAFASTFPLLMVGRVLQALCTGAIMPMVTAVILLVFPKESRGTAMGITGLVVGFAPALGPSVSGVIIDSFGWRTLFVIMAAVSLIVIALAAVYLRNFDGFQPGAFDLVSVLFSSVGLACLLYGLSTFTSTSNMMLTVSLIVVGVLLVAVFVRRQLKTKEPMLRVGILANRTYAHSVIIVACMQAALMGCNVMVPMFIQTVLGASATASGLAMLPGALIGACCGIVSGRMFDKYGIRKVALPGLTVMTIGGVLMALLGADASVILTACAYTVLYAGLMFAMTPVNTWGINALDNENIGHAQSVTNTVGQIASSMGTALIVSISALSTTLAPTATGHAQSILGSTLAFAAIAVILAAALVTALLATRTHRGTTKRTLVGQ</sequence>
<dbReference type="AlphaFoldDB" id="A0A2M9HTI6"/>
<comment type="caution">
    <text evidence="9">The sequence shown here is derived from an EMBL/GenBank/DDBJ whole genome shotgun (WGS) entry which is preliminary data.</text>
</comment>
<dbReference type="EMBL" id="PGLQ01000001">
    <property type="protein sequence ID" value="PJM80109.1"/>
    <property type="molecule type" value="Genomic_DNA"/>
</dbReference>
<dbReference type="Proteomes" id="UP000228755">
    <property type="component" value="Unassembled WGS sequence"/>
</dbReference>
<dbReference type="Gene3D" id="1.20.1250.20">
    <property type="entry name" value="MFS general substrate transporter like domains"/>
    <property type="match status" value="1"/>
</dbReference>
<evidence type="ECO:0000256" key="6">
    <source>
        <dbReference type="ARBA" id="ARBA00023136"/>
    </source>
</evidence>
<accession>A0A2M9HTI6</accession>
<dbReference type="InterPro" id="IPR036259">
    <property type="entry name" value="MFS_trans_sf"/>
</dbReference>
<dbReference type="SUPFAM" id="SSF103473">
    <property type="entry name" value="MFS general substrate transporter"/>
    <property type="match status" value="1"/>
</dbReference>
<feature type="transmembrane region" description="Helical" evidence="7">
    <location>
        <begin position="339"/>
        <end position="357"/>
    </location>
</feature>
<dbReference type="PRINTS" id="PR01036">
    <property type="entry name" value="TCRTETB"/>
</dbReference>
<evidence type="ECO:0000256" key="7">
    <source>
        <dbReference type="SAM" id="Phobius"/>
    </source>
</evidence>
<feature type="transmembrane region" description="Helical" evidence="7">
    <location>
        <begin position="207"/>
        <end position="228"/>
    </location>
</feature>
<dbReference type="InterPro" id="IPR020846">
    <property type="entry name" value="MFS_dom"/>
</dbReference>
<keyword evidence="2" id="KW-0813">Transport</keyword>
<dbReference type="OrthoDB" id="9812221at2"/>
<dbReference type="PROSITE" id="PS50850">
    <property type="entry name" value="MFS"/>
    <property type="match status" value="1"/>
</dbReference>
<organism evidence="9 10">
    <name type="scientific">Bifidobacterium scaligerum</name>
    <dbReference type="NCBI Taxonomy" id="2052656"/>
    <lineage>
        <taxon>Bacteria</taxon>
        <taxon>Bacillati</taxon>
        <taxon>Actinomycetota</taxon>
        <taxon>Actinomycetes</taxon>
        <taxon>Bifidobacteriales</taxon>
        <taxon>Bifidobacteriaceae</taxon>
        <taxon>Bifidobacterium</taxon>
    </lineage>
</organism>
<name>A0A2M9HTI6_9BIFI</name>
<dbReference type="GO" id="GO:0005886">
    <property type="term" value="C:plasma membrane"/>
    <property type="evidence" value="ECO:0007669"/>
    <property type="project" value="UniProtKB-SubCell"/>
</dbReference>
<keyword evidence="4 7" id="KW-0812">Transmembrane</keyword>
<feature type="transmembrane region" description="Helical" evidence="7">
    <location>
        <begin position="174"/>
        <end position="195"/>
    </location>
</feature>
<dbReference type="InterPro" id="IPR004638">
    <property type="entry name" value="EmrB-like"/>
</dbReference>
<evidence type="ECO:0000256" key="3">
    <source>
        <dbReference type="ARBA" id="ARBA00022475"/>
    </source>
</evidence>
<evidence type="ECO:0000313" key="9">
    <source>
        <dbReference type="EMBL" id="PJM80109.1"/>
    </source>
</evidence>
<keyword evidence="5 7" id="KW-1133">Transmembrane helix</keyword>
<evidence type="ECO:0000256" key="1">
    <source>
        <dbReference type="ARBA" id="ARBA00004651"/>
    </source>
</evidence>
<proteinExistence type="predicted"/>
<keyword evidence="3" id="KW-1003">Cell membrane</keyword>
<reference evidence="9 10" key="1">
    <citation type="submission" date="2017-11" db="EMBL/GenBank/DDBJ databases">
        <title>Draft genome sequences of strains TRE 1, TRE D, TRE H and TRI 7, isolated from tamarins, belonging to four potential novel Bifidobacterium species.</title>
        <authorList>
            <person name="Mattarelli P."/>
            <person name="Modesto M."/>
            <person name="Bonetti A."/>
            <person name="Puglisi E."/>
            <person name="Morelli L."/>
        </authorList>
    </citation>
    <scope>NUCLEOTIDE SEQUENCE [LARGE SCALE GENOMIC DNA]</scope>
    <source>
        <strain evidence="10">TRED</strain>
    </source>
</reference>
<dbReference type="GO" id="GO:0022857">
    <property type="term" value="F:transmembrane transporter activity"/>
    <property type="evidence" value="ECO:0007669"/>
    <property type="project" value="InterPro"/>
</dbReference>